<comment type="caution">
    <text evidence="2">The sequence shown here is derived from an EMBL/GenBank/DDBJ whole genome shotgun (WGS) entry which is preliminary data.</text>
</comment>
<dbReference type="EMBL" id="JBHUCP010000025">
    <property type="protein sequence ID" value="MFD1533315.1"/>
    <property type="molecule type" value="Genomic_DNA"/>
</dbReference>
<proteinExistence type="predicted"/>
<gene>
    <name evidence="2" type="ORF">ACFSCY_28210</name>
</gene>
<organism evidence="2 3">
    <name type="scientific">Pseudonocardia aurantiaca</name>
    <dbReference type="NCBI Taxonomy" id="75290"/>
    <lineage>
        <taxon>Bacteria</taxon>
        <taxon>Bacillati</taxon>
        <taxon>Actinomycetota</taxon>
        <taxon>Actinomycetes</taxon>
        <taxon>Pseudonocardiales</taxon>
        <taxon>Pseudonocardiaceae</taxon>
        <taxon>Pseudonocardia</taxon>
    </lineage>
</organism>
<dbReference type="RefSeq" id="WP_343985138.1">
    <property type="nucleotide sequence ID" value="NZ_BAAAJG010000026.1"/>
</dbReference>
<feature type="domain" description="Aminoglycoside phosphotransferase" evidence="1">
    <location>
        <begin position="154"/>
        <end position="344"/>
    </location>
</feature>
<dbReference type="Proteomes" id="UP001597145">
    <property type="component" value="Unassembled WGS sequence"/>
</dbReference>
<dbReference type="SUPFAM" id="SSF56112">
    <property type="entry name" value="Protein kinase-like (PK-like)"/>
    <property type="match status" value="1"/>
</dbReference>
<keyword evidence="3" id="KW-1185">Reference proteome</keyword>
<evidence type="ECO:0000259" key="1">
    <source>
        <dbReference type="Pfam" id="PF01636"/>
    </source>
</evidence>
<accession>A0ABW4FSL4</accession>
<dbReference type="InterPro" id="IPR002575">
    <property type="entry name" value="Aminoglycoside_PTrfase"/>
</dbReference>
<dbReference type="Pfam" id="PF01636">
    <property type="entry name" value="APH"/>
    <property type="match status" value="1"/>
</dbReference>
<name>A0ABW4FSL4_9PSEU</name>
<dbReference type="Gene3D" id="3.90.1200.10">
    <property type="match status" value="1"/>
</dbReference>
<evidence type="ECO:0000313" key="2">
    <source>
        <dbReference type="EMBL" id="MFD1533315.1"/>
    </source>
</evidence>
<sequence>MLLAPIEPCWPGALSLLLGPDAPELLAVAVGAHGGRLRRLRAASVTVQPTGAAVVLYEAHVERADATVTRETLAATTGDHIPPGAALLHGQGTVVGVWRWPQDPALPALEVAADPHRLAETLSAAGVRRTALPHLRVRAYRPGRRAVLEISEGGPRLYAKVVRPSAVAALRARHDLLAEHMPVPRPLACTPDGLLVMPELPGTPLRALLDGDIPPPGPAALTSLLDTLSVGLLEFPGRRTHLQRVRHFATVLALTAVTAPEDRDRLGALEAALIGVEPGKHPVVPVHGDFHEGQLLARAGTVTGLLDVDTAGRGHRIDEWATLLAHLSVLALHVPRPGPVRRYGAALLAAAEQAHPSEQVRPRIAAAVLGLATGPFRVQQDRWAAHTRARLALAERWLEEGPEQLRP</sequence>
<evidence type="ECO:0000313" key="3">
    <source>
        <dbReference type="Proteomes" id="UP001597145"/>
    </source>
</evidence>
<dbReference type="InterPro" id="IPR011009">
    <property type="entry name" value="Kinase-like_dom_sf"/>
</dbReference>
<protein>
    <submittedName>
        <fullName evidence="2">Phosphotransferase</fullName>
    </submittedName>
</protein>
<reference evidence="3" key="1">
    <citation type="journal article" date="2019" name="Int. J. Syst. Evol. Microbiol.">
        <title>The Global Catalogue of Microorganisms (GCM) 10K type strain sequencing project: providing services to taxonomists for standard genome sequencing and annotation.</title>
        <authorList>
            <consortium name="The Broad Institute Genomics Platform"/>
            <consortium name="The Broad Institute Genome Sequencing Center for Infectious Disease"/>
            <person name="Wu L."/>
            <person name="Ma J."/>
        </authorList>
    </citation>
    <scope>NUCLEOTIDE SEQUENCE [LARGE SCALE GENOMIC DNA]</scope>
    <source>
        <strain evidence="3">JCM 12165</strain>
    </source>
</reference>